<evidence type="ECO:0000313" key="2">
    <source>
        <dbReference type="Proteomes" id="UP000831701"/>
    </source>
</evidence>
<proteinExistence type="predicted"/>
<sequence>MSHRDQLGPQSAPQQAGRAGQRHDGDRADPTDRGQTHRRLTFTSTTPADKPALVIGSSIVRHVKLAAPGNIVKCIPAARAGDIESNLKLLAKDKRKYGDIFSSFSVNVDSLHIQPVLRPVSGSVNSAGHGLVSRSGCCLHVLLPTMSLYPSKLHLSPLVCLHLLCLLLLLTDSSSTGPVNDLGLADPLNHLNTTPSNCSNACVVTENATSEESSKISSTKVVTLPPQKNLNSVSHQIYDAVASLSPPTQSAGASPSSQQTVLPDHQPPSPEPVSQPAAHLPPTITDSPTQATHNGSINSTGTTTTASITTTATTTMMSTTTAPATTATKKMPTSTAPAEARSNPATTVKATTTTVNTANTTVTFTTPTGMKMTPPPSSSAPTPQPNTPNIGRPPIPTTSLPTGPVISTSSPTTHNEIASGTRDAVVEVAGAALTRQLVDTASLLAVLLFGLLFFLVTVAVFVTQAYESYRRKDYTQVDYLINGMYTDSGV</sequence>
<protein>
    <submittedName>
        <fullName evidence="1">Uncharacterized protein</fullName>
    </submittedName>
</protein>
<keyword evidence="2" id="KW-1185">Reference proteome</keyword>
<reference evidence="1" key="1">
    <citation type="submission" date="2022-04" db="EMBL/GenBank/DDBJ databases">
        <title>Jade perch genome.</title>
        <authorList>
            <person name="Chao B."/>
        </authorList>
    </citation>
    <scope>NUCLEOTIDE SEQUENCE</scope>
    <source>
        <strain evidence="1">CB-2022</strain>
    </source>
</reference>
<dbReference type="EMBL" id="CM041536">
    <property type="protein sequence ID" value="KAI3370905.1"/>
    <property type="molecule type" value="Genomic_DNA"/>
</dbReference>
<gene>
    <name evidence="1" type="ORF">L3Q82_007414</name>
</gene>
<organism evidence="1 2">
    <name type="scientific">Scortum barcoo</name>
    <name type="common">barcoo grunter</name>
    <dbReference type="NCBI Taxonomy" id="214431"/>
    <lineage>
        <taxon>Eukaryota</taxon>
        <taxon>Metazoa</taxon>
        <taxon>Chordata</taxon>
        <taxon>Craniata</taxon>
        <taxon>Vertebrata</taxon>
        <taxon>Euteleostomi</taxon>
        <taxon>Actinopterygii</taxon>
        <taxon>Neopterygii</taxon>
        <taxon>Teleostei</taxon>
        <taxon>Neoteleostei</taxon>
        <taxon>Acanthomorphata</taxon>
        <taxon>Eupercaria</taxon>
        <taxon>Centrarchiformes</taxon>
        <taxon>Terapontoidei</taxon>
        <taxon>Terapontidae</taxon>
        <taxon>Scortum</taxon>
    </lineage>
</organism>
<accession>A0ACB8WT22</accession>
<comment type="caution">
    <text evidence="1">The sequence shown here is derived from an EMBL/GenBank/DDBJ whole genome shotgun (WGS) entry which is preliminary data.</text>
</comment>
<dbReference type="Proteomes" id="UP000831701">
    <property type="component" value="Chromosome 6"/>
</dbReference>
<name>A0ACB8WT22_9TELE</name>
<evidence type="ECO:0000313" key="1">
    <source>
        <dbReference type="EMBL" id="KAI3370905.1"/>
    </source>
</evidence>